<comment type="caution">
    <text evidence="10">The sequence shown here is derived from an EMBL/GenBank/DDBJ whole genome shotgun (WGS) entry which is preliminary data.</text>
</comment>
<comment type="subcellular location">
    <subcellularLocation>
        <location evidence="1">Cell membrane</location>
        <topology evidence="1">Multi-pass membrane protein</topology>
    </subcellularLocation>
</comment>
<evidence type="ECO:0000313" key="10">
    <source>
        <dbReference type="EMBL" id="MBA8796203.1"/>
    </source>
</evidence>
<feature type="domain" description="ABC transporter" evidence="8">
    <location>
        <begin position="343"/>
        <end position="582"/>
    </location>
</feature>
<dbReference type="PANTHER" id="PTHR24221:SF654">
    <property type="entry name" value="ATP-BINDING CASSETTE SUB-FAMILY B MEMBER 6"/>
    <property type="match status" value="1"/>
</dbReference>
<dbReference type="PANTHER" id="PTHR24221">
    <property type="entry name" value="ATP-BINDING CASSETTE SUB-FAMILY B"/>
    <property type="match status" value="1"/>
</dbReference>
<dbReference type="Gene3D" id="3.40.50.300">
    <property type="entry name" value="P-loop containing nucleotide triphosphate hydrolases"/>
    <property type="match status" value="1"/>
</dbReference>
<keyword evidence="2 7" id="KW-0812">Transmembrane</keyword>
<feature type="transmembrane region" description="Helical" evidence="7">
    <location>
        <begin position="281"/>
        <end position="300"/>
    </location>
</feature>
<evidence type="ECO:0000313" key="11">
    <source>
        <dbReference type="Proteomes" id="UP000523079"/>
    </source>
</evidence>
<dbReference type="GO" id="GO:0016887">
    <property type="term" value="F:ATP hydrolysis activity"/>
    <property type="evidence" value="ECO:0007669"/>
    <property type="project" value="InterPro"/>
</dbReference>
<dbReference type="GO" id="GO:0140359">
    <property type="term" value="F:ABC-type transporter activity"/>
    <property type="evidence" value="ECO:0007669"/>
    <property type="project" value="InterPro"/>
</dbReference>
<dbReference type="SMART" id="SM00382">
    <property type="entry name" value="AAA"/>
    <property type="match status" value="1"/>
</dbReference>
<evidence type="ECO:0000256" key="1">
    <source>
        <dbReference type="ARBA" id="ARBA00004651"/>
    </source>
</evidence>
<dbReference type="SUPFAM" id="SSF90123">
    <property type="entry name" value="ABC transporter transmembrane region"/>
    <property type="match status" value="1"/>
</dbReference>
<evidence type="ECO:0000256" key="3">
    <source>
        <dbReference type="ARBA" id="ARBA00022741"/>
    </source>
</evidence>
<dbReference type="GO" id="GO:0005524">
    <property type="term" value="F:ATP binding"/>
    <property type="evidence" value="ECO:0007669"/>
    <property type="project" value="UniProtKB-KW"/>
</dbReference>
<evidence type="ECO:0000259" key="9">
    <source>
        <dbReference type="PROSITE" id="PS50929"/>
    </source>
</evidence>
<keyword evidence="3" id="KW-0547">Nucleotide-binding</keyword>
<keyword evidence="5 7" id="KW-1133">Transmembrane helix</keyword>
<keyword evidence="4 10" id="KW-0067">ATP-binding</keyword>
<protein>
    <submittedName>
        <fullName evidence="10">ATP-binding cassette subfamily B protein</fullName>
    </submittedName>
</protein>
<evidence type="ECO:0000256" key="5">
    <source>
        <dbReference type="ARBA" id="ARBA00022989"/>
    </source>
</evidence>
<accession>A0A7W3IVU5</accession>
<dbReference type="SUPFAM" id="SSF52540">
    <property type="entry name" value="P-loop containing nucleoside triphosphate hydrolases"/>
    <property type="match status" value="1"/>
</dbReference>
<evidence type="ECO:0000256" key="7">
    <source>
        <dbReference type="SAM" id="Phobius"/>
    </source>
</evidence>
<evidence type="ECO:0000259" key="8">
    <source>
        <dbReference type="PROSITE" id="PS50893"/>
    </source>
</evidence>
<dbReference type="PROSITE" id="PS50893">
    <property type="entry name" value="ABC_TRANSPORTER_2"/>
    <property type="match status" value="1"/>
</dbReference>
<dbReference type="InterPro" id="IPR011527">
    <property type="entry name" value="ABC1_TM_dom"/>
</dbReference>
<feature type="transmembrane region" description="Helical" evidence="7">
    <location>
        <begin position="174"/>
        <end position="193"/>
    </location>
</feature>
<reference evidence="10 11" key="1">
    <citation type="submission" date="2020-07" db="EMBL/GenBank/DDBJ databases">
        <title>Sequencing the genomes of 1000 actinobacteria strains.</title>
        <authorList>
            <person name="Klenk H.-P."/>
        </authorList>
    </citation>
    <scope>NUCLEOTIDE SEQUENCE [LARGE SCALE GENOMIC DNA]</scope>
    <source>
        <strain evidence="10 11">DSM 100723</strain>
    </source>
</reference>
<organism evidence="10 11">
    <name type="scientific">Microlunatus kandeliicorticis</name>
    <dbReference type="NCBI Taxonomy" id="1759536"/>
    <lineage>
        <taxon>Bacteria</taxon>
        <taxon>Bacillati</taxon>
        <taxon>Actinomycetota</taxon>
        <taxon>Actinomycetes</taxon>
        <taxon>Propionibacteriales</taxon>
        <taxon>Propionibacteriaceae</taxon>
        <taxon>Microlunatus</taxon>
    </lineage>
</organism>
<evidence type="ECO:0000256" key="6">
    <source>
        <dbReference type="ARBA" id="ARBA00023136"/>
    </source>
</evidence>
<dbReference type="InterPro" id="IPR003439">
    <property type="entry name" value="ABC_transporter-like_ATP-bd"/>
</dbReference>
<feature type="transmembrane region" description="Helical" evidence="7">
    <location>
        <begin position="144"/>
        <end position="168"/>
    </location>
</feature>
<dbReference type="InterPro" id="IPR003593">
    <property type="entry name" value="AAA+_ATPase"/>
</dbReference>
<evidence type="ECO:0000256" key="4">
    <source>
        <dbReference type="ARBA" id="ARBA00022840"/>
    </source>
</evidence>
<dbReference type="InterPro" id="IPR036640">
    <property type="entry name" value="ABC1_TM_sf"/>
</dbReference>
<dbReference type="InterPro" id="IPR027417">
    <property type="entry name" value="P-loop_NTPase"/>
</dbReference>
<dbReference type="PROSITE" id="PS00211">
    <property type="entry name" value="ABC_TRANSPORTER_1"/>
    <property type="match status" value="1"/>
</dbReference>
<feature type="transmembrane region" description="Helical" evidence="7">
    <location>
        <begin position="67"/>
        <end position="87"/>
    </location>
</feature>
<name>A0A7W3IVU5_9ACTN</name>
<dbReference type="InterPro" id="IPR039421">
    <property type="entry name" value="Type_1_exporter"/>
</dbReference>
<dbReference type="EMBL" id="JACGWT010000007">
    <property type="protein sequence ID" value="MBA8796203.1"/>
    <property type="molecule type" value="Genomic_DNA"/>
</dbReference>
<dbReference type="GO" id="GO:0005886">
    <property type="term" value="C:plasma membrane"/>
    <property type="evidence" value="ECO:0007669"/>
    <property type="project" value="UniProtKB-SubCell"/>
</dbReference>
<dbReference type="AlphaFoldDB" id="A0A7W3IVU5"/>
<feature type="transmembrane region" description="Helical" evidence="7">
    <location>
        <begin position="251"/>
        <end position="275"/>
    </location>
</feature>
<keyword evidence="6 7" id="KW-0472">Membrane</keyword>
<sequence>MSSEPPPTRIGALRAAVSSAAFVLHRGWRWDRPGLVRLVAAAVVLAVTPALQVVAVGRLVLAAPRGLGATALPLLALVLLVGLGQTLGQTSDLTGQRTAFRLKLRFQSELMHAVARLAPQQLARPETNATIQACRDELFGMARLISATLAAVGALVTAAALCVSVSVINPVAGVLAVAALVPFLVVFGWEAQLQDRAFVELGRHERQVGYHAEQLVQLRTGTELATLGSGGRVADLLDRHQHAANRVMDRILVLLIRADALGGAASAVLLGSALLGVVVGGSSGAGIAAGVVGVLAGIAATRSAGFAFGDVVSAAPKVAAYRRFLAGVAPGSPQRIVARVDRIEVDDLVVRYPGAAGPAVNGVSLSVERGRMVALVGVNGAGKTTLVNALLGIVEVERGTVRLDGEDAARLPPAERLARFGLLTQEFGRYELTVRESVRLGSPDPDVDDERIWAALDSAHAGDLVRALPDGLDTQLGTQFGGVGLSGGQWQRLALARTYLRDAAVWVLDEPTSAIDAEAEQQIFAELGRTRSGRITVVVSHRAWTLRSMDRIYVLDHGRLVEQGRYDELLVAGGRFAEIFAEQA</sequence>
<dbReference type="Pfam" id="PF00005">
    <property type="entry name" value="ABC_tran"/>
    <property type="match status" value="1"/>
</dbReference>
<dbReference type="InterPro" id="IPR017871">
    <property type="entry name" value="ABC_transporter-like_CS"/>
</dbReference>
<dbReference type="Gene3D" id="1.20.1560.10">
    <property type="entry name" value="ABC transporter type 1, transmembrane domain"/>
    <property type="match status" value="1"/>
</dbReference>
<dbReference type="Proteomes" id="UP000523079">
    <property type="component" value="Unassembled WGS sequence"/>
</dbReference>
<feature type="domain" description="ABC transmembrane type-1" evidence="9">
    <location>
        <begin position="38"/>
        <end position="313"/>
    </location>
</feature>
<dbReference type="PROSITE" id="PS50929">
    <property type="entry name" value="ABC_TM1F"/>
    <property type="match status" value="1"/>
</dbReference>
<keyword evidence="11" id="KW-1185">Reference proteome</keyword>
<feature type="transmembrane region" description="Helical" evidence="7">
    <location>
        <begin position="35"/>
        <end position="61"/>
    </location>
</feature>
<evidence type="ECO:0000256" key="2">
    <source>
        <dbReference type="ARBA" id="ARBA00022692"/>
    </source>
</evidence>
<gene>
    <name evidence="10" type="ORF">FHX74_003856</name>
</gene>
<proteinExistence type="predicted"/>
<dbReference type="RefSeq" id="WP_182561831.1">
    <property type="nucleotide sequence ID" value="NZ_JACGWT010000007.1"/>
</dbReference>